<sequence length="279" mass="29888">MLVPFLIMLREGIEAALIVGIVASYLRQTGRGNWMPAVWCGIILAIGLSLSVFAALYVAAAEFPQRTQELFEAVVGVIAVCLLTTMVFWMHKAVRTIKAELQHSIDEALASHDHQGMALVGMVFLAVAREGLESVFFLLATFEQNAGYGAPIGAFLGLACAVAFGVALYYGGARLNLRMFFRWTSILIIFVAAGLVATALRSLHEAGLWNYMQGVAFDVSGILPDDSAVGSVLAGIFGYTATPSNGEFIAYLLYLLPALFLFLRAPAVPSTPTSKAAQS</sequence>
<dbReference type="Proteomes" id="UP001156882">
    <property type="component" value="Unassembled WGS sequence"/>
</dbReference>
<evidence type="ECO:0000256" key="4">
    <source>
        <dbReference type="ARBA" id="ARBA00022989"/>
    </source>
</evidence>
<feature type="transmembrane region" description="Helical" evidence="6">
    <location>
        <begin position="248"/>
        <end position="265"/>
    </location>
</feature>
<evidence type="ECO:0000313" key="8">
    <source>
        <dbReference type="Proteomes" id="UP001156882"/>
    </source>
</evidence>
<dbReference type="PANTHER" id="PTHR31632:SF2">
    <property type="entry name" value="PLASMA MEMBRANE IRON PERMEASE"/>
    <property type="match status" value="1"/>
</dbReference>
<dbReference type="NCBIfam" id="NF041756">
    <property type="entry name" value="EfeU"/>
    <property type="match status" value="1"/>
</dbReference>
<dbReference type="PANTHER" id="PTHR31632">
    <property type="entry name" value="IRON TRANSPORTER FTH1"/>
    <property type="match status" value="1"/>
</dbReference>
<gene>
    <name evidence="7" type="ORF">GCM10007874_24630</name>
</gene>
<evidence type="ECO:0000256" key="1">
    <source>
        <dbReference type="ARBA" id="ARBA00004141"/>
    </source>
</evidence>
<reference evidence="8" key="1">
    <citation type="journal article" date="2019" name="Int. J. Syst. Evol. Microbiol.">
        <title>The Global Catalogue of Microorganisms (GCM) 10K type strain sequencing project: providing services to taxonomists for standard genome sequencing and annotation.</title>
        <authorList>
            <consortium name="The Broad Institute Genomics Platform"/>
            <consortium name="The Broad Institute Genome Sequencing Center for Infectious Disease"/>
            <person name="Wu L."/>
            <person name="Ma J."/>
        </authorList>
    </citation>
    <scope>NUCLEOTIDE SEQUENCE [LARGE SCALE GENOMIC DNA]</scope>
    <source>
        <strain evidence="8">NBRC 101365</strain>
    </source>
</reference>
<dbReference type="InterPro" id="IPR004923">
    <property type="entry name" value="FTR1/Fip1/EfeU"/>
</dbReference>
<evidence type="ECO:0000256" key="5">
    <source>
        <dbReference type="ARBA" id="ARBA00023136"/>
    </source>
</evidence>
<feature type="transmembrane region" description="Helical" evidence="6">
    <location>
        <begin position="6"/>
        <end position="26"/>
    </location>
</feature>
<feature type="transmembrane region" description="Helical" evidence="6">
    <location>
        <begin position="119"/>
        <end position="142"/>
    </location>
</feature>
<dbReference type="Pfam" id="PF03239">
    <property type="entry name" value="FTR1"/>
    <property type="match status" value="1"/>
</dbReference>
<organism evidence="7 8">
    <name type="scientific">Labrys miyagiensis</name>
    <dbReference type="NCBI Taxonomy" id="346912"/>
    <lineage>
        <taxon>Bacteria</taxon>
        <taxon>Pseudomonadati</taxon>
        <taxon>Pseudomonadota</taxon>
        <taxon>Alphaproteobacteria</taxon>
        <taxon>Hyphomicrobiales</taxon>
        <taxon>Xanthobacteraceae</taxon>
        <taxon>Labrys</taxon>
    </lineage>
</organism>
<feature type="transmembrane region" description="Helical" evidence="6">
    <location>
        <begin position="38"/>
        <end position="58"/>
    </location>
</feature>
<keyword evidence="4 6" id="KW-1133">Transmembrane helix</keyword>
<accession>A0ABQ6CMG0</accession>
<keyword evidence="8" id="KW-1185">Reference proteome</keyword>
<keyword evidence="3 6" id="KW-0812">Transmembrane</keyword>
<evidence type="ECO:0000256" key="6">
    <source>
        <dbReference type="SAM" id="Phobius"/>
    </source>
</evidence>
<protein>
    <submittedName>
        <fullName evidence="7">Iron transporter</fullName>
    </submittedName>
</protein>
<feature type="transmembrane region" description="Helical" evidence="6">
    <location>
        <begin position="148"/>
        <end position="171"/>
    </location>
</feature>
<dbReference type="EMBL" id="BSPC01000023">
    <property type="protein sequence ID" value="GLS19446.1"/>
    <property type="molecule type" value="Genomic_DNA"/>
</dbReference>
<keyword evidence="5 6" id="KW-0472">Membrane</keyword>
<evidence type="ECO:0000256" key="3">
    <source>
        <dbReference type="ARBA" id="ARBA00022692"/>
    </source>
</evidence>
<evidence type="ECO:0000256" key="2">
    <source>
        <dbReference type="ARBA" id="ARBA00008333"/>
    </source>
</evidence>
<name>A0ABQ6CMG0_9HYPH</name>
<comment type="similarity">
    <text evidence="2">Belongs to the oxidase-dependent Fe transporter (OFeT) (TC 9.A.10.1) family.</text>
</comment>
<proteinExistence type="inferred from homology"/>
<comment type="subcellular location">
    <subcellularLocation>
        <location evidence="1">Membrane</location>
        <topology evidence="1">Multi-pass membrane protein</topology>
    </subcellularLocation>
</comment>
<feature type="transmembrane region" description="Helical" evidence="6">
    <location>
        <begin position="70"/>
        <end position="89"/>
    </location>
</feature>
<evidence type="ECO:0000313" key="7">
    <source>
        <dbReference type="EMBL" id="GLS19446.1"/>
    </source>
</evidence>
<dbReference type="RefSeq" id="WP_284312381.1">
    <property type="nucleotide sequence ID" value="NZ_BSPC01000023.1"/>
</dbReference>
<feature type="transmembrane region" description="Helical" evidence="6">
    <location>
        <begin position="183"/>
        <end position="203"/>
    </location>
</feature>
<comment type="caution">
    <text evidence="7">The sequence shown here is derived from an EMBL/GenBank/DDBJ whole genome shotgun (WGS) entry which is preliminary data.</text>
</comment>